<dbReference type="Gene3D" id="1.10.287.950">
    <property type="entry name" value="Methyl-accepting chemotaxis protein"/>
    <property type="match status" value="1"/>
</dbReference>
<evidence type="ECO:0000259" key="9">
    <source>
        <dbReference type="PROSITE" id="PS50111"/>
    </source>
</evidence>
<dbReference type="Pfam" id="PF12729">
    <property type="entry name" value="4HB_MCP_1"/>
    <property type="match status" value="1"/>
</dbReference>
<dbReference type="PANTHER" id="PTHR32089">
    <property type="entry name" value="METHYL-ACCEPTING CHEMOTAXIS PROTEIN MCPB"/>
    <property type="match status" value="1"/>
</dbReference>
<evidence type="ECO:0000256" key="5">
    <source>
        <dbReference type="ARBA" id="ARBA00029447"/>
    </source>
</evidence>
<dbReference type="PROSITE" id="PS50885">
    <property type="entry name" value="HAMP"/>
    <property type="match status" value="1"/>
</dbReference>
<feature type="region of interest" description="Disordered" evidence="7">
    <location>
        <begin position="274"/>
        <end position="300"/>
    </location>
</feature>
<sequence length="570" mass="63188">MNIVKNLKIGHKLAFLITIMLVFLFIVGTIGLLYNDRANDRMEDMYERELLSVLYINELRAQSRAIEVYTLEYIFSDDNRKPELLERIEQRTERSNQVFSTLLSIDGSEYEQQQINSIHNEVLAYREHREEIIELGRIGSQEEALAYHFETAGLVDDLNKNLEQLAYYIENTALESYETGKQEALFANQILMALIIVSVMIAIGIGWYITRLISKPLLSMVRNIQKVADGDLTVEPIVTQSKDEVSQLATTLNKMTENLRDLVNHIQHSGEEVAASSEQLTASAEESKSASHQVSSLAQDVAEDSEKQFQNVTNVSSAVQQFSAGITMIAKNSREMESLSEASSTYSDEGVKSVTDVVTQMNLIHSDVEQTDQIIKSLGNHSKEIGQIIEVITNIADQTNLLALNATIEAARAGEHGKGFAVVANEVRYLADQSRQSADQISVMIHDIQGETDQAVTSMRNVKKGAQTGLVASEKTNQSFQLISSSLKELFVKIDEVSQSLQEMNQVSASISSSVQDVQAIVEGGMSKSQESSAASEEQLAAVEEIASAAQSLSHLSEELFQSTTRFRIN</sequence>
<dbReference type="CDD" id="cd11386">
    <property type="entry name" value="MCP_signal"/>
    <property type="match status" value="1"/>
</dbReference>
<evidence type="ECO:0000256" key="3">
    <source>
        <dbReference type="ARBA" id="ARBA00023136"/>
    </source>
</evidence>
<keyword evidence="3 8" id="KW-0472">Membrane</keyword>
<accession>W4Q982</accession>
<dbReference type="SMART" id="SM00283">
    <property type="entry name" value="MA"/>
    <property type="match status" value="1"/>
</dbReference>
<feature type="transmembrane region" description="Helical" evidence="8">
    <location>
        <begin position="190"/>
        <end position="209"/>
    </location>
</feature>
<keyword evidence="2" id="KW-1003">Cell membrane</keyword>
<evidence type="ECO:0000313" key="12">
    <source>
        <dbReference type="Proteomes" id="UP000018890"/>
    </source>
</evidence>
<keyword evidence="4 6" id="KW-0807">Transducer</keyword>
<evidence type="ECO:0000256" key="7">
    <source>
        <dbReference type="SAM" id="MobiDB-lite"/>
    </source>
</evidence>
<dbReference type="Gene3D" id="6.10.340.10">
    <property type="match status" value="1"/>
</dbReference>
<dbReference type="SMART" id="SM00304">
    <property type="entry name" value="HAMP"/>
    <property type="match status" value="1"/>
</dbReference>
<protein>
    <submittedName>
        <fullName evidence="11">Methyl-accepting chemotaxis sensory transducer</fullName>
    </submittedName>
</protein>
<dbReference type="EMBL" id="BAUT01000118">
    <property type="protein sequence ID" value="GAE28527.1"/>
    <property type="molecule type" value="Genomic_DNA"/>
</dbReference>
<dbReference type="OrthoDB" id="9804712at2"/>
<dbReference type="GO" id="GO:0007165">
    <property type="term" value="P:signal transduction"/>
    <property type="evidence" value="ECO:0007669"/>
    <property type="project" value="UniProtKB-KW"/>
</dbReference>
<dbReference type="AlphaFoldDB" id="W4Q982"/>
<feature type="compositionally biased region" description="Polar residues" evidence="7">
    <location>
        <begin position="276"/>
        <end position="298"/>
    </location>
</feature>
<evidence type="ECO:0000256" key="1">
    <source>
        <dbReference type="ARBA" id="ARBA00004236"/>
    </source>
</evidence>
<dbReference type="Pfam" id="PF00015">
    <property type="entry name" value="MCPsignal"/>
    <property type="match status" value="1"/>
</dbReference>
<comment type="subcellular location">
    <subcellularLocation>
        <location evidence="1">Cell membrane</location>
    </subcellularLocation>
</comment>
<evidence type="ECO:0000259" key="10">
    <source>
        <dbReference type="PROSITE" id="PS50885"/>
    </source>
</evidence>
<comment type="similarity">
    <text evidence="5">Belongs to the methyl-accepting chemotaxis (MCP) protein family.</text>
</comment>
<dbReference type="RefSeq" id="WP_034751459.1">
    <property type="nucleotide sequence ID" value="NZ_BAUT01000118.1"/>
</dbReference>
<dbReference type="STRING" id="1236970.JCM9140_4772"/>
<keyword evidence="8" id="KW-1133">Transmembrane helix</keyword>
<keyword evidence="12" id="KW-1185">Reference proteome</keyword>
<dbReference type="Proteomes" id="UP000018890">
    <property type="component" value="Unassembled WGS sequence"/>
</dbReference>
<dbReference type="PROSITE" id="PS50111">
    <property type="entry name" value="CHEMOTAXIS_TRANSDUC_2"/>
    <property type="match status" value="1"/>
</dbReference>
<feature type="domain" description="HAMP" evidence="10">
    <location>
        <begin position="211"/>
        <end position="264"/>
    </location>
</feature>
<evidence type="ECO:0000256" key="8">
    <source>
        <dbReference type="SAM" id="Phobius"/>
    </source>
</evidence>
<name>W4Q982_9BACI</name>
<evidence type="ECO:0000256" key="4">
    <source>
        <dbReference type="ARBA" id="ARBA00023224"/>
    </source>
</evidence>
<reference evidence="11" key="1">
    <citation type="journal article" date="2014" name="Genome Announc.">
        <title>Draft Genome Sequences of Three Alkaliphilic Bacillus Strains, Bacillus wakoensis JCM 9140T, Bacillus akibai JCM 9157T, and Bacillus hemicellulosilyticus JCM 9152T.</title>
        <authorList>
            <person name="Yuki M."/>
            <person name="Oshima K."/>
            <person name="Suda W."/>
            <person name="Oshida Y."/>
            <person name="Kitamura K."/>
            <person name="Iida T."/>
            <person name="Hattori M."/>
            <person name="Ohkuma M."/>
        </authorList>
    </citation>
    <scope>NUCLEOTIDE SEQUENCE [LARGE SCALE GENOMIC DNA]</scope>
    <source>
        <strain evidence="11">JCM 9140</strain>
    </source>
</reference>
<dbReference type="Pfam" id="PF00672">
    <property type="entry name" value="HAMP"/>
    <property type="match status" value="1"/>
</dbReference>
<evidence type="ECO:0000256" key="6">
    <source>
        <dbReference type="PROSITE-ProRule" id="PRU00284"/>
    </source>
</evidence>
<keyword evidence="8" id="KW-0812">Transmembrane</keyword>
<dbReference type="PANTHER" id="PTHR32089:SF112">
    <property type="entry name" value="LYSOZYME-LIKE PROTEIN-RELATED"/>
    <property type="match status" value="1"/>
</dbReference>
<evidence type="ECO:0000256" key="2">
    <source>
        <dbReference type="ARBA" id="ARBA00022475"/>
    </source>
</evidence>
<gene>
    <name evidence="11" type="ORF">JCM9140_4772</name>
</gene>
<dbReference type="GO" id="GO:0005886">
    <property type="term" value="C:plasma membrane"/>
    <property type="evidence" value="ECO:0007669"/>
    <property type="project" value="UniProtKB-SubCell"/>
</dbReference>
<dbReference type="InterPro" id="IPR003660">
    <property type="entry name" value="HAMP_dom"/>
</dbReference>
<proteinExistence type="inferred from homology"/>
<evidence type="ECO:0000313" key="11">
    <source>
        <dbReference type="EMBL" id="GAE28527.1"/>
    </source>
</evidence>
<feature type="transmembrane region" description="Helical" evidence="8">
    <location>
        <begin position="13"/>
        <end position="34"/>
    </location>
</feature>
<organism evidence="11 12">
    <name type="scientific">Halalkalibacter wakoensis JCM 9140</name>
    <dbReference type="NCBI Taxonomy" id="1236970"/>
    <lineage>
        <taxon>Bacteria</taxon>
        <taxon>Bacillati</taxon>
        <taxon>Bacillota</taxon>
        <taxon>Bacilli</taxon>
        <taxon>Bacillales</taxon>
        <taxon>Bacillaceae</taxon>
        <taxon>Halalkalibacter</taxon>
    </lineage>
</organism>
<dbReference type="SUPFAM" id="SSF58104">
    <property type="entry name" value="Methyl-accepting chemotaxis protein (MCP) signaling domain"/>
    <property type="match status" value="1"/>
</dbReference>
<dbReference type="InterPro" id="IPR024478">
    <property type="entry name" value="HlyB_4HB_MCP"/>
</dbReference>
<comment type="caution">
    <text evidence="11">The sequence shown here is derived from an EMBL/GenBank/DDBJ whole genome shotgun (WGS) entry which is preliminary data.</text>
</comment>
<dbReference type="CDD" id="cd06225">
    <property type="entry name" value="HAMP"/>
    <property type="match status" value="1"/>
</dbReference>
<feature type="domain" description="Methyl-accepting transducer" evidence="9">
    <location>
        <begin position="283"/>
        <end position="519"/>
    </location>
</feature>
<dbReference type="InterPro" id="IPR004089">
    <property type="entry name" value="MCPsignal_dom"/>
</dbReference>